<gene>
    <name evidence="1" type="ORF">AZE42_08991</name>
</gene>
<accession>A0A1J8QAU2</accession>
<dbReference type="Proteomes" id="UP000183567">
    <property type="component" value="Unassembled WGS sequence"/>
</dbReference>
<dbReference type="AlphaFoldDB" id="A0A1J8QAU2"/>
<reference evidence="1 2" key="1">
    <citation type="submission" date="2016-03" db="EMBL/GenBank/DDBJ databases">
        <title>Comparative genomics of the ectomycorrhizal sister species Rhizopogon vinicolor and Rhizopogon vesiculosus (Basidiomycota: Boletales) reveals a divergence of the mating type B locus.</title>
        <authorList>
            <person name="Mujic A.B."/>
            <person name="Kuo A."/>
            <person name="Tritt A."/>
            <person name="Lipzen A."/>
            <person name="Chen C."/>
            <person name="Johnson J."/>
            <person name="Sharma A."/>
            <person name="Barry K."/>
            <person name="Grigoriev I.V."/>
            <person name="Spatafora J.W."/>
        </authorList>
    </citation>
    <scope>NUCLEOTIDE SEQUENCE [LARGE SCALE GENOMIC DNA]</scope>
    <source>
        <strain evidence="1 2">AM-OR11-056</strain>
    </source>
</reference>
<name>A0A1J8QAU2_9AGAM</name>
<evidence type="ECO:0000313" key="1">
    <source>
        <dbReference type="EMBL" id="OJA17091.1"/>
    </source>
</evidence>
<dbReference type="EMBL" id="LVVM01002175">
    <property type="protein sequence ID" value="OJA17091.1"/>
    <property type="molecule type" value="Genomic_DNA"/>
</dbReference>
<dbReference type="OrthoDB" id="3048787at2759"/>
<evidence type="ECO:0000313" key="2">
    <source>
        <dbReference type="Proteomes" id="UP000183567"/>
    </source>
</evidence>
<organism evidence="1 2">
    <name type="scientific">Rhizopogon vesiculosus</name>
    <dbReference type="NCBI Taxonomy" id="180088"/>
    <lineage>
        <taxon>Eukaryota</taxon>
        <taxon>Fungi</taxon>
        <taxon>Dikarya</taxon>
        <taxon>Basidiomycota</taxon>
        <taxon>Agaricomycotina</taxon>
        <taxon>Agaricomycetes</taxon>
        <taxon>Agaricomycetidae</taxon>
        <taxon>Boletales</taxon>
        <taxon>Suillineae</taxon>
        <taxon>Rhizopogonaceae</taxon>
        <taxon>Rhizopogon</taxon>
    </lineage>
</organism>
<keyword evidence="2" id="KW-1185">Reference proteome</keyword>
<protein>
    <submittedName>
        <fullName evidence="1">Uncharacterized protein</fullName>
    </submittedName>
</protein>
<sequence length="181" mass="20735">MKLPPLQDLRYRNTIFGEPPSLDEFLEPAEEQEVGDSLEFEGGDKAIAAAVKQELSPLETLAALKWSCVKNNDGNGKTRSPKMSRTGIRMRQLSSDFVRMSASHLVENHWHIHPPIQPSIHPVEYSYVTDLEVYQERFVTIFTLLLSCYIRHGDIQENLQATHLTMHGRDDDQILRGDHRQ</sequence>
<comment type="caution">
    <text evidence="1">The sequence shown here is derived from an EMBL/GenBank/DDBJ whole genome shotgun (WGS) entry which is preliminary data.</text>
</comment>
<proteinExistence type="predicted"/>